<reference evidence="1" key="1">
    <citation type="journal article" date="2020" name="Nature">
        <title>Giant virus diversity and host interactions through global metagenomics.</title>
        <authorList>
            <person name="Schulz F."/>
            <person name="Roux S."/>
            <person name="Paez-Espino D."/>
            <person name="Jungbluth S."/>
            <person name="Walsh D.A."/>
            <person name="Denef V.J."/>
            <person name="McMahon K.D."/>
            <person name="Konstantinidis K.T."/>
            <person name="Eloe-Fadrosh E.A."/>
            <person name="Kyrpides N.C."/>
            <person name="Woyke T."/>
        </authorList>
    </citation>
    <scope>NUCLEOTIDE SEQUENCE</scope>
    <source>
        <strain evidence="1">GVMAG-M-3300013004-44</strain>
    </source>
</reference>
<accession>A0A6C0BH99</accession>
<sequence length="40" mass="4693">MILMITANNIARVILELEENTQMPARRERPAHTEKITKKM</sequence>
<protein>
    <submittedName>
        <fullName evidence="1">Uncharacterized protein</fullName>
    </submittedName>
</protein>
<proteinExistence type="predicted"/>
<evidence type="ECO:0000313" key="1">
    <source>
        <dbReference type="EMBL" id="QHS91382.1"/>
    </source>
</evidence>
<name>A0A6C0BH99_9ZZZZ</name>
<dbReference type="AlphaFoldDB" id="A0A6C0BH99"/>
<dbReference type="EMBL" id="MN739160">
    <property type="protein sequence ID" value="QHS91382.1"/>
    <property type="molecule type" value="Genomic_DNA"/>
</dbReference>
<organism evidence="1">
    <name type="scientific">viral metagenome</name>
    <dbReference type="NCBI Taxonomy" id="1070528"/>
    <lineage>
        <taxon>unclassified sequences</taxon>
        <taxon>metagenomes</taxon>
        <taxon>organismal metagenomes</taxon>
    </lineage>
</organism>